<dbReference type="EMBL" id="SMMG02000001">
    <property type="protein sequence ID" value="KAA3486584.1"/>
    <property type="molecule type" value="Genomic_DNA"/>
</dbReference>
<proteinExistence type="predicted"/>
<sequence length="185" mass="21171">MCKGVRLINFCEPFVSIIISTSLIISLLEPRISGVKADTIIAKLGWDKPHRVEAVGFSRVTQFLGSMFLGWPLATLTPSFHQRIKKAIMLKVIDASPLVNFWTKLICMTWVFRGGQFTWHRGNLSERLDRVVGNDAWIKAFPNCLITHLPRIKSDHRPLLLKFCYDDNCAPNRPFNWLATSLEFL</sequence>
<evidence type="ECO:0000313" key="1">
    <source>
        <dbReference type="EMBL" id="KAA3486584.1"/>
    </source>
</evidence>
<accession>A0A5B6WZY5</accession>
<comment type="caution">
    <text evidence="1">The sequence shown here is derived from an EMBL/GenBank/DDBJ whole genome shotgun (WGS) entry which is preliminary data.</text>
</comment>
<dbReference type="Proteomes" id="UP000325315">
    <property type="component" value="Unassembled WGS sequence"/>
</dbReference>
<dbReference type="OrthoDB" id="1001832at2759"/>
<gene>
    <name evidence="1" type="ORF">EPI10_030475</name>
</gene>
<dbReference type="PANTHER" id="PTHR33710">
    <property type="entry name" value="BNAC02G09200D PROTEIN"/>
    <property type="match status" value="1"/>
</dbReference>
<keyword evidence="2" id="KW-1185">Reference proteome</keyword>
<dbReference type="AlphaFoldDB" id="A0A5B6WZY5"/>
<protein>
    <submittedName>
        <fullName evidence="1">(+)-neomenthol dehydrogenase-like</fullName>
    </submittedName>
</protein>
<organism evidence="1 2">
    <name type="scientific">Gossypium australe</name>
    <dbReference type="NCBI Taxonomy" id="47621"/>
    <lineage>
        <taxon>Eukaryota</taxon>
        <taxon>Viridiplantae</taxon>
        <taxon>Streptophyta</taxon>
        <taxon>Embryophyta</taxon>
        <taxon>Tracheophyta</taxon>
        <taxon>Spermatophyta</taxon>
        <taxon>Magnoliopsida</taxon>
        <taxon>eudicotyledons</taxon>
        <taxon>Gunneridae</taxon>
        <taxon>Pentapetalae</taxon>
        <taxon>rosids</taxon>
        <taxon>malvids</taxon>
        <taxon>Malvales</taxon>
        <taxon>Malvaceae</taxon>
        <taxon>Malvoideae</taxon>
        <taxon>Gossypium</taxon>
    </lineage>
</organism>
<dbReference type="Gene3D" id="3.60.10.10">
    <property type="entry name" value="Endonuclease/exonuclease/phosphatase"/>
    <property type="match status" value="1"/>
</dbReference>
<dbReference type="SUPFAM" id="SSF56219">
    <property type="entry name" value="DNase I-like"/>
    <property type="match status" value="1"/>
</dbReference>
<dbReference type="PANTHER" id="PTHR33710:SF77">
    <property type="entry name" value="DNASE I-LIKE SUPERFAMILY PROTEIN"/>
    <property type="match status" value="1"/>
</dbReference>
<dbReference type="InterPro" id="IPR036691">
    <property type="entry name" value="Endo/exonu/phosph_ase_sf"/>
</dbReference>
<reference evidence="2" key="1">
    <citation type="journal article" date="2019" name="Plant Biotechnol. J.">
        <title>Genome sequencing of the Australian wild diploid species Gossypium australe highlights disease resistance and delayed gland morphogenesis.</title>
        <authorList>
            <person name="Cai Y."/>
            <person name="Cai X."/>
            <person name="Wang Q."/>
            <person name="Wang P."/>
            <person name="Zhang Y."/>
            <person name="Cai C."/>
            <person name="Xu Y."/>
            <person name="Wang K."/>
            <person name="Zhou Z."/>
            <person name="Wang C."/>
            <person name="Geng S."/>
            <person name="Li B."/>
            <person name="Dong Q."/>
            <person name="Hou Y."/>
            <person name="Wang H."/>
            <person name="Ai P."/>
            <person name="Liu Z."/>
            <person name="Yi F."/>
            <person name="Sun M."/>
            <person name="An G."/>
            <person name="Cheng J."/>
            <person name="Zhang Y."/>
            <person name="Shi Q."/>
            <person name="Xie Y."/>
            <person name="Shi X."/>
            <person name="Chang Y."/>
            <person name="Huang F."/>
            <person name="Chen Y."/>
            <person name="Hong S."/>
            <person name="Mi L."/>
            <person name="Sun Q."/>
            <person name="Zhang L."/>
            <person name="Zhou B."/>
            <person name="Peng R."/>
            <person name="Zhang X."/>
            <person name="Liu F."/>
        </authorList>
    </citation>
    <scope>NUCLEOTIDE SEQUENCE [LARGE SCALE GENOMIC DNA]</scope>
    <source>
        <strain evidence="2">cv. PA1801</strain>
    </source>
</reference>
<name>A0A5B6WZY5_9ROSI</name>
<evidence type="ECO:0000313" key="2">
    <source>
        <dbReference type="Proteomes" id="UP000325315"/>
    </source>
</evidence>